<proteinExistence type="predicted"/>
<accession>A0A060BI87</accession>
<dbReference type="PANTHER" id="PTHR42655:SF1">
    <property type="entry name" value="GLYCOGEN PHOSPHORYLASE"/>
    <property type="match status" value="1"/>
</dbReference>
<sequence>MYAHVWKVNVGRISLYLLDTDFDANSEFDRSITHQLYGGDWENRMKQEYLLGIGGILLLNKLGIKKDVYHCNEGHAAFINVQRLVDLIETET</sequence>
<protein>
    <submittedName>
        <fullName evidence="1">CAZy families GT35 protein</fullName>
    </submittedName>
</protein>
<evidence type="ECO:0000313" key="1">
    <source>
        <dbReference type="EMBL" id="AIA83728.1"/>
    </source>
</evidence>
<dbReference type="EMBL" id="KF116483">
    <property type="protein sequence ID" value="AIA83728.1"/>
    <property type="molecule type" value="Genomic_DNA"/>
</dbReference>
<dbReference type="SUPFAM" id="SSF53756">
    <property type="entry name" value="UDP-Glycosyltransferase/glycogen phosphorylase"/>
    <property type="match status" value="1"/>
</dbReference>
<dbReference type="Gene3D" id="3.40.50.2000">
    <property type="entry name" value="Glycogen Phosphorylase B"/>
    <property type="match status" value="1"/>
</dbReference>
<dbReference type="InterPro" id="IPR052182">
    <property type="entry name" value="Glycogen/Maltodextrin_Phosph"/>
</dbReference>
<dbReference type="AlphaFoldDB" id="A0A060BI87"/>
<organism evidence="1">
    <name type="scientific">uncultured Paludibacter sp</name>
    <dbReference type="NCBI Taxonomy" id="497635"/>
    <lineage>
        <taxon>Bacteria</taxon>
        <taxon>Pseudomonadati</taxon>
        <taxon>Bacteroidota</taxon>
        <taxon>Bacteroidia</taxon>
        <taxon>Bacteroidales</taxon>
        <taxon>Paludibacteraceae</taxon>
        <taxon>Paludibacter</taxon>
        <taxon>environmental samples</taxon>
    </lineage>
</organism>
<reference evidence="1" key="1">
    <citation type="journal article" date="2013" name="Environ. Microbiol.">
        <title>Seasonally variable intestinal metagenomes of the red palm weevil (Rhynchophorus ferrugineus).</title>
        <authorList>
            <person name="Jia S."/>
            <person name="Zhang X."/>
            <person name="Zhang G."/>
            <person name="Yin A."/>
            <person name="Zhang S."/>
            <person name="Li F."/>
            <person name="Wang L."/>
            <person name="Zhao D."/>
            <person name="Yun Q."/>
            <person name="Tala"/>
            <person name="Wang J."/>
            <person name="Sun G."/>
            <person name="Baabdullah M."/>
            <person name="Yu X."/>
            <person name="Hu S."/>
            <person name="Al-Mssallem I.S."/>
            <person name="Yu J."/>
        </authorList>
    </citation>
    <scope>NUCLEOTIDE SEQUENCE</scope>
</reference>
<name>A0A060BI87_9BACT</name>
<dbReference type="PANTHER" id="PTHR42655">
    <property type="entry name" value="GLYCOGEN PHOSPHORYLASE"/>
    <property type="match status" value="1"/>
</dbReference>